<keyword evidence="2" id="KW-1185">Reference proteome</keyword>
<reference evidence="1 2" key="1">
    <citation type="submission" date="2023-03" db="EMBL/GenBank/DDBJ databases">
        <title>Speciation in Pyrococcus: adaptation to high temperature as a mechanism.</title>
        <authorList>
            <person name="Gu J."/>
        </authorList>
    </citation>
    <scope>NUCLEOTIDE SEQUENCE [LARGE SCALE GENOMIC DNA]</scope>
    <source>
        <strain evidence="1 2">LMOA34</strain>
    </source>
</reference>
<evidence type="ECO:0000313" key="1">
    <source>
        <dbReference type="EMBL" id="MFA4805437.1"/>
    </source>
</evidence>
<comment type="caution">
    <text evidence="1">The sequence shown here is derived from an EMBL/GenBank/DDBJ whole genome shotgun (WGS) entry which is preliminary data.</text>
</comment>
<evidence type="ECO:0008006" key="3">
    <source>
        <dbReference type="Google" id="ProtNLM"/>
    </source>
</evidence>
<name>A0ABV4T8H6_9EURY</name>
<gene>
    <name evidence="1" type="ORF">P8X34_11935</name>
</gene>
<dbReference type="Proteomes" id="UP001571980">
    <property type="component" value="Unassembled WGS sequence"/>
</dbReference>
<sequence length="55" mass="6736">MRPRKYDGPVKRIEAWIPYDIYKKIEEEKKRLGMAWSDFLLLLWRSYKTKSEGSK</sequence>
<protein>
    <recommendedName>
        <fullName evidence="3">CopG family transcriptional regulator</fullName>
    </recommendedName>
</protein>
<accession>A0ABV4T8H6</accession>
<evidence type="ECO:0000313" key="2">
    <source>
        <dbReference type="Proteomes" id="UP001571980"/>
    </source>
</evidence>
<organism evidence="1 2">
    <name type="scientific">Pyrococcus kukulkanii</name>
    <dbReference type="NCBI Taxonomy" id="1609559"/>
    <lineage>
        <taxon>Archaea</taxon>
        <taxon>Methanobacteriati</taxon>
        <taxon>Methanobacteriota</taxon>
        <taxon>Thermococci</taxon>
        <taxon>Thermococcales</taxon>
        <taxon>Thermococcaceae</taxon>
        <taxon>Pyrococcus</taxon>
    </lineage>
</organism>
<dbReference type="RefSeq" id="WP_372825043.1">
    <property type="nucleotide sequence ID" value="NZ_JARRIG010000009.1"/>
</dbReference>
<proteinExistence type="predicted"/>
<dbReference type="EMBL" id="JARRIG010000009">
    <property type="protein sequence ID" value="MFA4805437.1"/>
    <property type="molecule type" value="Genomic_DNA"/>
</dbReference>